<feature type="domain" description="Polysaccharide pyruvyl transferase" evidence="1">
    <location>
        <begin position="44"/>
        <end position="293"/>
    </location>
</feature>
<organism evidence="2 3">
    <name type="scientific">Natrinema hispanicum</name>
    <dbReference type="NCBI Taxonomy" id="392421"/>
    <lineage>
        <taxon>Archaea</taxon>
        <taxon>Methanobacteriati</taxon>
        <taxon>Methanobacteriota</taxon>
        <taxon>Stenosarchaea group</taxon>
        <taxon>Halobacteria</taxon>
        <taxon>Halobacteriales</taxon>
        <taxon>Natrialbaceae</taxon>
        <taxon>Natrinema</taxon>
    </lineage>
</organism>
<dbReference type="RefSeq" id="WP_092935262.1">
    <property type="nucleotide sequence ID" value="NZ_FOIC01000032.1"/>
</dbReference>
<name>A0A1I0J6N5_9EURY</name>
<accession>A0A1I0J6N5</accession>
<dbReference type="GO" id="GO:0016740">
    <property type="term" value="F:transferase activity"/>
    <property type="evidence" value="ECO:0007669"/>
    <property type="project" value="UniProtKB-KW"/>
</dbReference>
<dbReference type="OrthoDB" id="275551at2157"/>
<dbReference type="PANTHER" id="PTHR36836">
    <property type="entry name" value="COLANIC ACID BIOSYNTHESIS PROTEIN WCAK"/>
    <property type="match status" value="1"/>
</dbReference>
<dbReference type="Proteomes" id="UP000199320">
    <property type="component" value="Unassembled WGS sequence"/>
</dbReference>
<gene>
    <name evidence="2" type="ORF">SAMN04488694_1323</name>
</gene>
<keyword evidence="3" id="KW-1185">Reference proteome</keyword>
<evidence type="ECO:0000313" key="2">
    <source>
        <dbReference type="EMBL" id="SEU04850.1"/>
    </source>
</evidence>
<sequence>MESIKYAIRNPLAAAKALPNAAQYRVKRRIPHDIGVQGSYDTGNIGDRALGEQFKVQLEQKGYRTKLFRRGTTASNASKRILGGGGVLHDWYGVAHLKKRLKYVSSGEEGYAIGVGVPGFHSKEARSLASRVLPELDLITVRDQWSKSNIEAVCDADVTVTACPVFLYDDPQETTSSRTGVNFRPYFGEKDDISNDVLKQYFGYTELEDATERYIRNAQQICESIENPVFIPFTPKDEKFAQKHLDIPIWPYEFSVEKTLKRVSSVDRMVATRYHSLIFAAICRKPILPLAYEPKVEQVAERLDLPYYKPHKDIEIEFSTPSNVDQLQRNAKKNFDLLIQAME</sequence>
<proteinExistence type="predicted"/>
<dbReference type="STRING" id="392421.SAMN04488694_1323"/>
<dbReference type="EMBL" id="FOIC01000032">
    <property type="protein sequence ID" value="SEU04850.1"/>
    <property type="molecule type" value="Genomic_DNA"/>
</dbReference>
<dbReference type="InterPro" id="IPR007345">
    <property type="entry name" value="Polysacch_pyruvyl_Trfase"/>
</dbReference>
<evidence type="ECO:0000259" key="1">
    <source>
        <dbReference type="Pfam" id="PF04230"/>
    </source>
</evidence>
<evidence type="ECO:0000313" key="3">
    <source>
        <dbReference type="Proteomes" id="UP000199320"/>
    </source>
</evidence>
<keyword evidence="2" id="KW-0808">Transferase</keyword>
<reference evidence="3" key="1">
    <citation type="submission" date="2016-10" db="EMBL/GenBank/DDBJ databases">
        <authorList>
            <person name="Varghese N."/>
            <person name="Submissions S."/>
        </authorList>
    </citation>
    <scope>NUCLEOTIDE SEQUENCE [LARGE SCALE GENOMIC DNA]</scope>
    <source>
        <strain evidence="3">CDM_6</strain>
    </source>
</reference>
<dbReference type="AlphaFoldDB" id="A0A1I0J6N5"/>
<dbReference type="PANTHER" id="PTHR36836:SF1">
    <property type="entry name" value="COLANIC ACID BIOSYNTHESIS PROTEIN WCAK"/>
    <property type="match status" value="1"/>
</dbReference>
<protein>
    <submittedName>
        <fullName evidence="2">Polysaccharide pyruvyl transferase family protein WcaK</fullName>
    </submittedName>
</protein>
<dbReference type="Pfam" id="PF04230">
    <property type="entry name" value="PS_pyruv_trans"/>
    <property type="match status" value="1"/>
</dbReference>